<keyword evidence="6" id="KW-0131">Cell cycle</keyword>
<name>A0A7S3QM97_DUNTE</name>
<dbReference type="EMBL" id="HBIP01003694">
    <property type="protein sequence ID" value="CAE0486646.1"/>
    <property type="molecule type" value="Transcribed_RNA"/>
</dbReference>
<evidence type="ECO:0000256" key="4">
    <source>
        <dbReference type="ARBA" id="ARBA00022776"/>
    </source>
</evidence>
<reference evidence="9" key="1">
    <citation type="submission" date="2021-01" db="EMBL/GenBank/DDBJ databases">
        <authorList>
            <person name="Corre E."/>
            <person name="Pelletier E."/>
            <person name="Niang G."/>
            <person name="Scheremetjew M."/>
            <person name="Finn R."/>
            <person name="Kale V."/>
            <person name="Holt S."/>
            <person name="Cochrane G."/>
            <person name="Meng A."/>
            <person name="Brown T."/>
            <person name="Cohen L."/>
        </authorList>
    </citation>
    <scope>NUCLEOTIDE SEQUENCE</scope>
    <source>
        <strain evidence="9">CCMP1320</strain>
    </source>
</reference>
<evidence type="ECO:0000256" key="2">
    <source>
        <dbReference type="ARBA" id="ARBA00016066"/>
    </source>
</evidence>
<dbReference type="PANTHER" id="PTHR12830">
    <property type="entry name" value="ANAPHASE-PROMOTING COMPLEX SUBUNIT 5"/>
    <property type="match status" value="1"/>
</dbReference>
<comment type="similarity">
    <text evidence="1">Belongs to the APC5 family.</text>
</comment>
<dbReference type="InterPro" id="IPR037679">
    <property type="entry name" value="Apc5"/>
</dbReference>
<feature type="compositionally biased region" description="Low complexity" evidence="7">
    <location>
        <begin position="434"/>
        <end position="453"/>
    </location>
</feature>
<dbReference type="GO" id="GO:0070979">
    <property type="term" value="P:protein K11-linked ubiquitination"/>
    <property type="evidence" value="ECO:0007669"/>
    <property type="project" value="TreeGrafter"/>
</dbReference>
<dbReference type="GO" id="GO:0005680">
    <property type="term" value="C:anaphase-promoting complex"/>
    <property type="evidence" value="ECO:0007669"/>
    <property type="project" value="InterPro"/>
</dbReference>
<evidence type="ECO:0000256" key="5">
    <source>
        <dbReference type="ARBA" id="ARBA00022786"/>
    </source>
</evidence>
<evidence type="ECO:0000259" key="8">
    <source>
        <dbReference type="Pfam" id="PF12862"/>
    </source>
</evidence>
<accession>A0A7S3QM97</accession>
<keyword evidence="5" id="KW-0833">Ubl conjugation pathway</keyword>
<dbReference type="Pfam" id="PF12862">
    <property type="entry name" value="ANAPC5"/>
    <property type="match status" value="1"/>
</dbReference>
<sequence length="941" mass="96963">MLPDAVVQPEEVHLCILCHYFVDPPTQSMATGEHFAAASCSQRLAMFLLKQIQPSESSRVQGNAHGNCVGGAGGRYLPLAPLCQALCTELGEFGSELVRQLEIILQGLQCPDNVASLFAAIRLLLINSRTAVPLPGKKIAGIDRSSPLGMFLRRCVACHGLMSFERTVALFTGLQEQLHQAAGAVSGSAVLPCSRPSLRPGPTLESHLTHALHMVEKEGAGALSPDMAALLSDIIALHEGAAAAATPGGAAAAASRGSGGGLLPRVLLVSLHAALAARDYTAALNTLHAYFDHVQASAPQGPIALGEQPSTNAARAKYQSALLSLSALHTAFGHTQEAVAALNEALRLAQQHNDQWCLLHGLAGLCRLLSCAAPGAPGLPAETLTSLKHGSLHVQLLRLLRRCVERGHELKAPHITATARLALAKFHLLHTVQPSDDPAATPSSSTPALDGNGMQSGSGAGMADASSEEGVGGLAGRAGMFGEGWGRLGAAAAVQKGKATSASTTPGEGVRVIPPVYMAATARDVAMLHHAATLEAVGPDPPRTTAAAAAAASGSTGAAAAAAGMPVRGPLGAEVFSGPCVFPHASTRATAPAAAAATQQVVGSSHLLLAGSWLDLLGSSTLAATHTIIYLACYGTSARVDDTGLALAQVIANAAKHRGARAAQQACAVSERLLPNSMCRPLLAVRAGLRHDLALAHGDERAAEDAVGEVAAVADPAPFLDMDISVDAGRRRVQSLLLVDGAQKEAAQAAQATFGSALQAGMQAEAVAGLVQIAEVHLAAQDPPGALPYALSASLHASGRCCHDLTAAKCGALVSHCWHLMSPGHTLEVLQMMQDVSPLLLSEGGLQEASWARQLLAESLLDSTSAWGPECVSEQLRAVATPVVELLQGAVEGFCKLEAWQKAGQAAYILAHVYHSLGQTDQRDAAAAQFAFFEEQAHHQF</sequence>
<evidence type="ECO:0000313" key="9">
    <source>
        <dbReference type="EMBL" id="CAE0486646.1"/>
    </source>
</evidence>
<dbReference type="AlphaFoldDB" id="A0A7S3QM97"/>
<proteinExistence type="inferred from homology"/>
<dbReference type="GO" id="GO:0045842">
    <property type="term" value="P:positive regulation of mitotic metaphase/anaphase transition"/>
    <property type="evidence" value="ECO:0007669"/>
    <property type="project" value="TreeGrafter"/>
</dbReference>
<evidence type="ECO:0000256" key="7">
    <source>
        <dbReference type="SAM" id="MobiDB-lite"/>
    </source>
</evidence>
<feature type="domain" description="Anaphase-promoting complex subunit 5" evidence="8">
    <location>
        <begin position="269"/>
        <end position="370"/>
    </location>
</feature>
<dbReference type="GO" id="GO:0031145">
    <property type="term" value="P:anaphase-promoting complex-dependent catabolic process"/>
    <property type="evidence" value="ECO:0007669"/>
    <property type="project" value="TreeGrafter"/>
</dbReference>
<dbReference type="InterPro" id="IPR026000">
    <property type="entry name" value="Apc5_dom"/>
</dbReference>
<keyword evidence="4" id="KW-0498">Mitosis</keyword>
<gene>
    <name evidence="9" type="ORF">DTER00134_LOCUS1685</name>
</gene>
<feature type="region of interest" description="Disordered" evidence="7">
    <location>
        <begin position="434"/>
        <end position="469"/>
    </location>
</feature>
<dbReference type="PANTHER" id="PTHR12830:SF9">
    <property type="entry name" value="ANAPHASE-PROMOTING COMPLEX SUBUNIT 5"/>
    <property type="match status" value="1"/>
</dbReference>
<dbReference type="GO" id="GO:0051301">
    <property type="term" value="P:cell division"/>
    <property type="evidence" value="ECO:0007669"/>
    <property type="project" value="UniProtKB-KW"/>
</dbReference>
<keyword evidence="3" id="KW-0132">Cell division</keyword>
<organism evidence="9">
    <name type="scientific">Dunaliella tertiolecta</name>
    <name type="common">Green alga</name>
    <dbReference type="NCBI Taxonomy" id="3047"/>
    <lineage>
        <taxon>Eukaryota</taxon>
        <taxon>Viridiplantae</taxon>
        <taxon>Chlorophyta</taxon>
        <taxon>core chlorophytes</taxon>
        <taxon>Chlorophyceae</taxon>
        <taxon>CS clade</taxon>
        <taxon>Chlamydomonadales</taxon>
        <taxon>Dunaliellaceae</taxon>
        <taxon>Dunaliella</taxon>
    </lineage>
</organism>
<evidence type="ECO:0000256" key="1">
    <source>
        <dbReference type="ARBA" id="ARBA00007450"/>
    </source>
</evidence>
<evidence type="ECO:0000256" key="6">
    <source>
        <dbReference type="ARBA" id="ARBA00023306"/>
    </source>
</evidence>
<protein>
    <recommendedName>
        <fullName evidence="2">Anaphase-promoting complex subunit 5</fullName>
    </recommendedName>
</protein>
<evidence type="ECO:0000256" key="3">
    <source>
        <dbReference type="ARBA" id="ARBA00022618"/>
    </source>
</evidence>